<dbReference type="PROSITE" id="PS51459">
    <property type="entry name" value="FIDO"/>
    <property type="match status" value="1"/>
</dbReference>
<dbReference type="STRING" id="648757.Rvan_1642"/>
<proteinExistence type="predicted"/>
<accession>E3I8I3</accession>
<dbReference type="eggNOG" id="COG3654">
    <property type="taxonomic scope" value="Bacteria"/>
</dbReference>
<dbReference type="Proteomes" id="UP000001399">
    <property type="component" value="Chromosome"/>
</dbReference>
<protein>
    <submittedName>
        <fullName evidence="2">Death-on-curing family protein</fullName>
    </submittedName>
</protein>
<dbReference type="SUPFAM" id="SSF140931">
    <property type="entry name" value="Fic-like"/>
    <property type="match status" value="1"/>
</dbReference>
<evidence type="ECO:0000313" key="3">
    <source>
        <dbReference type="Proteomes" id="UP000001399"/>
    </source>
</evidence>
<evidence type="ECO:0000313" key="2">
    <source>
        <dbReference type="EMBL" id="ADP70892.1"/>
    </source>
</evidence>
<dbReference type="GO" id="GO:0016301">
    <property type="term" value="F:kinase activity"/>
    <property type="evidence" value="ECO:0007669"/>
    <property type="project" value="InterPro"/>
</dbReference>
<dbReference type="Pfam" id="PF02661">
    <property type="entry name" value="Fic"/>
    <property type="match status" value="1"/>
</dbReference>
<dbReference type="EMBL" id="CP002292">
    <property type="protein sequence ID" value="ADP70892.1"/>
    <property type="molecule type" value="Genomic_DNA"/>
</dbReference>
<dbReference type="PANTHER" id="PTHR39426:SF1">
    <property type="entry name" value="HOMOLOGY TO DEATH-ON-CURING PROTEIN OF PHAGE P1"/>
    <property type="match status" value="1"/>
</dbReference>
<evidence type="ECO:0000259" key="1">
    <source>
        <dbReference type="PROSITE" id="PS51459"/>
    </source>
</evidence>
<organism evidence="2 3">
    <name type="scientific">Rhodomicrobium vannielii (strain ATCC 17100 / DSM 162 / LMG 4299 / NCIMB 10020 / ATH 3.1.1)</name>
    <dbReference type="NCBI Taxonomy" id="648757"/>
    <lineage>
        <taxon>Bacteria</taxon>
        <taxon>Pseudomonadati</taxon>
        <taxon>Pseudomonadota</taxon>
        <taxon>Alphaproteobacteria</taxon>
        <taxon>Hyphomicrobiales</taxon>
        <taxon>Hyphomicrobiaceae</taxon>
        <taxon>Rhodomicrobium</taxon>
    </lineage>
</organism>
<dbReference type="NCBIfam" id="TIGR01550">
    <property type="entry name" value="DOC_P1"/>
    <property type="match status" value="1"/>
</dbReference>
<dbReference type="InterPro" id="IPR053737">
    <property type="entry name" value="Type_II_TA_Toxin"/>
</dbReference>
<dbReference type="HOGENOM" id="CLU_115697_3_0_5"/>
<dbReference type="PANTHER" id="PTHR39426">
    <property type="entry name" value="HOMOLOGY TO DEATH-ON-CURING PROTEIN OF PHAGE P1"/>
    <property type="match status" value="1"/>
</dbReference>
<dbReference type="KEGG" id="rva:Rvan_1642"/>
<dbReference type="InterPro" id="IPR006440">
    <property type="entry name" value="Doc"/>
</dbReference>
<reference evidence="3" key="1">
    <citation type="journal article" date="2011" name="J. Bacteriol.">
        <title>Genome sequences of eight morphologically diverse alphaproteobacteria.</title>
        <authorList>
            <consortium name="US DOE Joint Genome Institute"/>
            <person name="Brown P.J."/>
            <person name="Kysela D.T."/>
            <person name="Buechlein A."/>
            <person name="Hemmerich C."/>
            <person name="Brun Y.V."/>
        </authorList>
    </citation>
    <scope>NUCLEOTIDE SEQUENCE [LARGE SCALE GENOMIC DNA]</scope>
    <source>
        <strain evidence="3">ATCC 17100 / ATH 3.1.1 / DSM 162 / LMG 4299</strain>
    </source>
</reference>
<dbReference type="Gene3D" id="1.20.120.1870">
    <property type="entry name" value="Fic/DOC protein, Fido domain"/>
    <property type="match status" value="1"/>
</dbReference>
<dbReference type="InterPro" id="IPR036597">
    <property type="entry name" value="Fido-like_dom_sf"/>
</dbReference>
<dbReference type="RefSeq" id="WP_013419288.1">
    <property type="nucleotide sequence ID" value="NC_014664.1"/>
</dbReference>
<keyword evidence="3" id="KW-1185">Reference proteome</keyword>
<sequence length="149" mass="16690">MPPSLIYLRFDDVIEAHASMLRVSGGLPGIRDAGQLESILFHVQNDDYYPTISHKASHVYYAICKGHCFNDGNKRTALVATAQFFSLNGYDYIADEFIVKMENVVVAVADNRINKELLHKIIVSMIAMEDDSEELKLAIYEAMAGVMET</sequence>
<gene>
    <name evidence="2" type="ordered locus">Rvan_1642</name>
</gene>
<dbReference type="InterPro" id="IPR003812">
    <property type="entry name" value="Fido"/>
</dbReference>
<name>E3I8I3_RHOVT</name>
<dbReference type="AlphaFoldDB" id="E3I8I3"/>
<feature type="domain" description="Fido" evidence="1">
    <location>
        <begin position="8"/>
        <end position="127"/>
    </location>
</feature>